<dbReference type="EMBL" id="GBXM01001326">
    <property type="protein sequence ID" value="JAI07252.1"/>
    <property type="molecule type" value="Transcribed_RNA"/>
</dbReference>
<reference evidence="3" key="1">
    <citation type="submission" date="2014-11" db="EMBL/GenBank/DDBJ databases">
        <authorList>
            <person name="Amaro Gonzalez C."/>
        </authorList>
    </citation>
    <scope>NUCLEOTIDE SEQUENCE</scope>
</reference>
<sequence>MSEEILEFDLKTYNTLAAGHQRLLPVIRNCRKATLNSCDLTEKSCDIVASALQSSNSTLTDLDFSYNNLGDSGVELLCAGLRVQSVNYRDWGE</sequence>
<reference evidence="3" key="2">
    <citation type="journal article" date="2015" name="Fish Shellfish Immunol.">
        <title>Early steps in the European eel (Anguilla anguilla)-Vibrio vulnificus interaction in the gills: Role of the RtxA13 toxin.</title>
        <authorList>
            <person name="Callol A."/>
            <person name="Pajuelo D."/>
            <person name="Ebbesson L."/>
            <person name="Teles M."/>
            <person name="MacKenzie S."/>
            <person name="Amaro C."/>
        </authorList>
    </citation>
    <scope>NUCLEOTIDE SEQUENCE</scope>
</reference>
<name>A0A0E9XXX8_ANGAN</name>
<accession>A0A0E9XXX8</accession>
<dbReference type="Pfam" id="PF13516">
    <property type="entry name" value="LRR_6"/>
    <property type="match status" value="1"/>
</dbReference>
<keyword evidence="2" id="KW-0677">Repeat</keyword>
<protein>
    <submittedName>
        <fullName evidence="3">Uncharacterized protein</fullName>
    </submittedName>
</protein>
<dbReference type="InterPro" id="IPR001611">
    <property type="entry name" value="Leu-rich_rpt"/>
</dbReference>
<keyword evidence="1" id="KW-0433">Leucine-rich repeat</keyword>
<proteinExistence type="predicted"/>
<dbReference type="InterPro" id="IPR032675">
    <property type="entry name" value="LRR_dom_sf"/>
</dbReference>
<evidence type="ECO:0000256" key="1">
    <source>
        <dbReference type="ARBA" id="ARBA00022614"/>
    </source>
</evidence>
<dbReference type="SMART" id="SM00368">
    <property type="entry name" value="LRR_RI"/>
    <property type="match status" value="1"/>
</dbReference>
<evidence type="ECO:0000313" key="3">
    <source>
        <dbReference type="EMBL" id="JAI07252.1"/>
    </source>
</evidence>
<dbReference type="InterPro" id="IPR051261">
    <property type="entry name" value="NLR"/>
</dbReference>
<dbReference type="PANTHER" id="PTHR24106">
    <property type="entry name" value="NACHT, LRR AND CARD DOMAINS-CONTAINING"/>
    <property type="match status" value="1"/>
</dbReference>
<organism evidence="3">
    <name type="scientific">Anguilla anguilla</name>
    <name type="common">European freshwater eel</name>
    <name type="synonym">Muraena anguilla</name>
    <dbReference type="NCBI Taxonomy" id="7936"/>
    <lineage>
        <taxon>Eukaryota</taxon>
        <taxon>Metazoa</taxon>
        <taxon>Chordata</taxon>
        <taxon>Craniata</taxon>
        <taxon>Vertebrata</taxon>
        <taxon>Euteleostomi</taxon>
        <taxon>Actinopterygii</taxon>
        <taxon>Neopterygii</taxon>
        <taxon>Teleostei</taxon>
        <taxon>Anguilliformes</taxon>
        <taxon>Anguillidae</taxon>
        <taxon>Anguilla</taxon>
    </lineage>
</organism>
<dbReference type="AlphaFoldDB" id="A0A0E9XXX8"/>
<dbReference type="SUPFAM" id="SSF52047">
    <property type="entry name" value="RNI-like"/>
    <property type="match status" value="1"/>
</dbReference>
<dbReference type="Gene3D" id="3.80.10.10">
    <property type="entry name" value="Ribonuclease Inhibitor"/>
    <property type="match status" value="1"/>
</dbReference>
<evidence type="ECO:0000256" key="2">
    <source>
        <dbReference type="ARBA" id="ARBA00022737"/>
    </source>
</evidence>